<name>A0A0G4H3M0_VITBC</name>
<evidence type="ECO:0000256" key="1">
    <source>
        <dbReference type="SAM" id="Phobius"/>
    </source>
</evidence>
<dbReference type="InParanoid" id="A0A0G4H3M0"/>
<sequence length="482" mass="54838">MLGGLLEVILIAITVWLVMAIAKFQVWLVMAIAKFLVAHLHMPFLSLVACIHTMGSEIASYWKEAHKEPAMYVRDALLIASIIVLVKAIVKAISPKKYQDFVRWLVGYVLVNLLVMLARLSGLPTRLTRDAKYFRRFFALFVPFPKDAFEELPTDGTYNYSLVNVCDTEFFIGGLPYDDAEGLFSGEKGFDDANNVHFASLCAKLAYEHCDVVKAIVKKWGGWTFDGVFLSPKCGEDEVPYETAAYLISNANCHLVIFRGTMPFSLIQWWTDAQVTWEVVRLQEGTEGEVVYVHKGFKDALEGRSGCQKPSVRELLNAKLRELATPEALAKTEGDNPKPKHIFITGHSLGGALASVYAHSLTLQDEELKDRVKGICTFGQPRVGGESYIARFNRFFGEICLRYVNDSDIVTRLPLMDWGYKHHKSKRFISGMTRETIADRQEIEREHSYYSNWILVWLVWFHKLQCSLLSESFFRIVTRVFI</sequence>
<proteinExistence type="predicted"/>
<keyword evidence="4" id="KW-1185">Reference proteome</keyword>
<evidence type="ECO:0000313" key="4">
    <source>
        <dbReference type="Proteomes" id="UP000041254"/>
    </source>
</evidence>
<evidence type="ECO:0000313" key="3">
    <source>
        <dbReference type="EMBL" id="CEM38068.1"/>
    </source>
</evidence>
<protein>
    <recommendedName>
        <fullName evidence="2">Fungal lipase-type domain-containing protein</fullName>
    </recommendedName>
</protein>
<feature type="transmembrane region" description="Helical" evidence="1">
    <location>
        <begin position="28"/>
        <end position="51"/>
    </location>
</feature>
<keyword evidence="1" id="KW-0812">Transmembrane</keyword>
<dbReference type="Proteomes" id="UP000041254">
    <property type="component" value="Unassembled WGS sequence"/>
</dbReference>
<keyword evidence="1" id="KW-0472">Membrane</keyword>
<dbReference type="SUPFAM" id="SSF53474">
    <property type="entry name" value="alpha/beta-Hydrolases"/>
    <property type="match status" value="1"/>
</dbReference>
<dbReference type="GO" id="GO:0006629">
    <property type="term" value="P:lipid metabolic process"/>
    <property type="evidence" value="ECO:0007669"/>
    <property type="project" value="InterPro"/>
</dbReference>
<dbReference type="InterPro" id="IPR002921">
    <property type="entry name" value="Fungal_lipase-type"/>
</dbReference>
<gene>
    <name evidence="3" type="ORF">Vbra_89</name>
</gene>
<keyword evidence="1" id="KW-1133">Transmembrane helix</keyword>
<dbReference type="OrthoDB" id="345705at2759"/>
<evidence type="ECO:0000259" key="2">
    <source>
        <dbReference type="Pfam" id="PF01764"/>
    </source>
</evidence>
<dbReference type="Gene3D" id="3.40.50.1820">
    <property type="entry name" value="alpha/beta hydrolase"/>
    <property type="match status" value="1"/>
</dbReference>
<dbReference type="PANTHER" id="PTHR46086:SF3">
    <property type="entry name" value="TRIACYLGLYCEROL LIPASE OBL1"/>
    <property type="match status" value="1"/>
</dbReference>
<feature type="domain" description="Fungal lipase-type" evidence="2">
    <location>
        <begin position="256"/>
        <end position="416"/>
    </location>
</feature>
<dbReference type="PANTHER" id="PTHR46086">
    <property type="entry name" value="ALPHA/BETA-HYDROLASES SUPERFAMILY PROTEIN"/>
    <property type="match status" value="1"/>
</dbReference>
<feature type="transmembrane region" description="Helical" evidence="1">
    <location>
        <begin position="5"/>
        <end position="22"/>
    </location>
</feature>
<dbReference type="ESTHER" id="vitbc-a0a0g4h3m0">
    <property type="family name" value="Triacylglycerol-lipase-OBL1-like"/>
</dbReference>
<accession>A0A0G4H3M0</accession>
<feature type="transmembrane region" description="Helical" evidence="1">
    <location>
        <begin position="72"/>
        <end position="90"/>
    </location>
</feature>
<organism evidence="3 4">
    <name type="scientific">Vitrella brassicaformis (strain CCMP3155)</name>
    <dbReference type="NCBI Taxonomy" id="1169540"/>
    <lineage>
        <taxon>Eukaryota</taxon>
        <taxon>Sar</taxon>
        <taxon>Alveolata</taxon>
        <taxon>Colpodellida</taxon>
        <taxon>Vitrellaceae</taxon>
        <taxon>Vitrella</taxon>
    </lineage>
</organism>
<dbReference type="GO" id="GO:0004806">
    <property type="term" value="F:triacylglycerol lipase activity"/>
    <property type="evidence" value="ECO:0007669"/>
    <property type="project" value="InterPro"/>
</dbReference>
<dbReference type="CDD" id="cd00519">
    <property type="entry name" value="Lipase_3"/>
    <property type="match status" value="1"/>
</dbReference>
<dbReference type="EMBL" id="CDMY01000969">
    <property type="protein sequence ID" value="CEM38068.1"/>
    <property type="molecule type" value="Genomic_DNA"/>
</dbReference>
<feature type="transmembrane region" description="Helical" evidence="1">
    <location>
        <begin position="102"/>
        <end position="120"/>
    </location>
</feature>
<dbReference type="InterPro" id="IPR044819">
    <property type="entry name" value="OBL-like"/>
</dbReference>
<dbReference type="InterPro" id="IPR029058">
    <property type="entry name" value="AB_hydrolase_fold"/>
</dbReference>
<reference evidence="3 4" key="1">
    <citation type="submission" date="2014-11" db="EMBL/GenBank/DDBJ databases">
        <authorList>
            <person name="Zhu J."/>
            <person name="Qi W."/>
            <person name="Song R."/>
        </authorList>
    </citation>
    <scope>NUCLEOTIDE SEQUENCE [LARGE SCALE GENOMIC DNA]</scope>
</reference>
<dbReference type="Pfam" id="PF01764">
    <property type="entry name" value="Lipase_3"/>
    <property type="match status" value="1"/>
</dbReference>
<dbReference type="VEuPathDB" id="CryptoDB:Vbra_89"/>
<dbReference type="AlphaFoldDB" id="A0A0G4H3M0"/>
<dbReference type="STRING" id="1169540.A0A0G4H3M0"/>